<dbReference type="RefSeq" id="WP_044619498.1">
    <property type="nucleotide sequence ID" value="NZ_CP007142.1"/>
</dbReference>
<sequence>MKHIKNIAIMVAGLVIGVLVLVVMGASRSPVGQAVEADNGTAAYYINLQPLNIRPYVVAYGTVQPTTELEISAETGGTVSYVHPNLKKGQVLPAGTVVLTIDPTDIRLSLVQAQANLKAKQISRQQTELEKENLQSTLNAAKQTLALQQVELKRLENLAKNGNVSGSTLDSQRQVILSTRTEVSNAELQLALLPSNLEMIDAEIDNLKSVVEQKQLDLERTEITLQADRRIGEVSVSAGSYVAVGSNLFSVSSPYDYEVEAKLSGTQFVQNLGRDTEFGDMTATVKPSETSAKNTVPAQPLRLSEGFDTTTRMLGIVVGFNIEVPVSLKGLYTAVTIRAPQRNYWVVPRSAIHQSQVYLVADDDTLLIEPVEILFYQGDYAVLAQSPSLHKVIVSSLAPAVAGMKIAGTEQHSVFQAMSDTLTQP</sequence>
<dbReference type="STRING" id="1445510.YC6258_05844"/>
<evidence type="ECO:0000313" key="2">
    <source>
        <dbReference type="EMBL" id="AJQ97872.1"/>
    </source>
</evidence>
<accession>A0A0C5VT72</accession>
<dbReference type="AlphaFoldDB" id="A0A0C5VT72"/>
<name>A0A0C5VT72_9GAMM</name>
<dbReference type="PANTHER" id="PTHR30469">
    <property type="entry name" value="MULTIDRUG RESISTANCE PROTEIN MDTA"/>
    <property type="match status" value="1"/>
</dbReference>
<dbReference type="Gene3D" id="2.40.30.170">
    <property type="match status" value="1"/>
</dbReference>
<dbReference type="KEGG" id="gsn:YC6258_05844"/>
<dbReference type="Gene3D" id="2.40.50.100">
    <property type="match status" value="1"/>
</dbReference>
<feature type="coiled-coil region" evidence="1">
    <location>
        <begin position="197"/>
        <end position="224"/>
    </location>
</feature>
<keyword evidence="1" id="KW-0175">Coiled coil</keyword>
<gene>
    <name evidence="2" type="ORF">YC6258_05844</name>
</gene>
<dbReference type="SUPFAM" id="SSF111369">
    <property type="entry name" value="HlyD-like secretion proteins"/>
    <property type="match status" value="1"/>
</dbReference>
<feature type="coiled-coil region" evidence="1">
    <location>
        <begin position="110"/>
        <end position="158"/>
    </location>
</feature>
<evidence type="ECO:0000256" key="1">
    <source>
        <dbReference type="SAM" id="Coils"/>
    </source>
</evidence>
<dbReference type="Proteomes" id="UP000032266">
    <property type="component" value="Chromosome"/>
</dbReference>
<dbReference type="GO" id="GO:1990281">
    <property type="term" value="C:efflux pump complex"/>
    <property type="evidence" value="ECO:0007669"/>
    <property type="project" value="TreeGrafter"/>
</dbReference>
<keyword evidence="3" id="KW-1185">Reference proteome</keyword>
<dbReference type="EMBL" id="CP007142">
    <property type="protein sequence ID" value="AJQ97872.1"/>
    <property type="molecule type" value="Genomic_DNA"/>
</dbReference>
<proteinExistence type="predicted"/>
<dbReference type="OrthoDB" id="9806939at2"/>
<evidence type="ECO:0000313" key="3">
    <source>
        <dbReference type="Proteomes" id="UP000032266"/>
    </source>
</evidence>
<dbReference type="HOGENOM" id="CLU_018816_18_1_6"/>
<organism evidence="2 3">
    <name type="scientific">Gynuella sunshinyii YC6258</name>
    <dbReference type="NCBI Taxonomy" id="1445510"/>
    <lineage>
        <taxon>Bacteria</taxon>
        <taxon>Pseudomonadati</taxon>
        <taxon>Pseudomonadota</taxon>
        <taxon>Gammaproteobacteria</taxon>
        <taxon>Oceanospirillales</taxon>
        <taxon>Saccharospirillaceae</taxon>
        <taxon>Gynuella</taxon>
    </lineage>
</organism>
<dbReference type="GO" id="GO:0015562">
    <property type="term" value="F:efflux transmembrane transporter activity"/>
    <property type="evidence" value="ECO:0007669"/>
    <property type="project" value="TreeGrafter"/>
</dbReference>
<protein>
    <submittedName>
        <fullName evidence="2">Multidrug resistance efflux pump</fullName>
    </submittedName>
</protein>
<dbReference type="Gene3D" id="1.10.287.470">
    <property type="entry name" value="Helix hairpin bin"/>
    <property type="match status" value="1"/>
</dbReference>
<reference evidence="2 3" key="1">
    <citation type="submission" date="2014-01" db="EMBL/GenBank/DDBJ databases">
        <title>Full genme sequencing of cellulolytic bacterium Gynuella sunshinyii YC6258T gen. nov., sp. nov.</title>
        <authorList>
            <person name="Khan H."/>
            <person name="Chung E.J."/>
            <person name="Chung Y.R."/>
        </authorList>
    </citation>
    <scope>NUCLEOTIDE SEQUENCE [LARGE SCALE GENOMIC DNA]</scope>
    <source>
        <strain evidence="2 3">YC6258</strain>
    </source>
</reference>